<accession>A0A7D5M8B7</accession>
<keyword evidence="4" id="KW-1185">Reference proteome</keyword>
<dbReference type="Gene3D" id="1.10.443.10">
    <property type="entry name" value="Intergrase catalytic core"/>
    <property type="match status" value="1"/>
</dbReference>
<feature type="domain" description="Tyr recombinase" evidence="2">
    <location>
        <begin position="150"/>
        <end position="231"/>
    </location>
</feature>
<gene>
    <name evidence="3" type="ORF">C5F50_07710</name>
</gene>
<protein>
    <recommendedName>
        <fullName evidence="2">Tyr recombinase domain-containing protein</fullName>
    </recommendedName>
</protein>
<dbReference type="EMBL" id="CP026995">
    <property type="protein sequence ID" value="QLH06970.1"/>
    <property type="molecule type" value="Genomic_DNA"/>
</dbReference>
<name>A0A7D5M8B7_9ARCH</name>
<evidence type="ECO:0000313" key="3">
    <source>
        <dbReference type="EMBL" id="QLH06970.1"/>
    </source>
</evidence>
<dbReference type="Pfam" id="PF00589">
    <property type="entry name" value="Phage_integrase"/>
    <property type="match status" value="1"/>
</dbReference>
<keyword evidence="1" id="KW-0233">DNA recombination</keyword>
<sequence length="298" mass="34755">MDKLGMSLELFTDEDYFSRMFRKSESKRTEHSARVSLKIFDIFCKHQGTTINEMIEMYQKLSKESDIRSICLSLDKFVNFLDQDHEGISKRKSPKTIKTYFGFVKSYLRICHGVKVSIDDVKDYIQFPKPRKVPRKAIPIKVLKLICNNASPQRRALYYTLISSGMRLGEALSLTKKNFHTNENPVRITIDAENTKTKESRETFITSEAFEKVQPILESKGDDEFVFTEYKDNIQAVINEDQVFGDLRVRLGLTERYIEQYFDAKHINLEELAVKYGLKEQRTILLPCKQPDFNEVSN</sequence>
<dbReference type="GO" id="GO:0003677">
    <property type="term" value="F:DNA binding"/>
    <property type="evidence" value="ECO:0007669"/>
    <property type="project" value="InterPro"/>
</dbReference>
<reference evidence="3 4" key="1">
    <citation type="submission" date="2018-02" db="EMBL/GenBank/DDBJ databases">
        <title>Complete genome of Nitrosopumilus ureaphilus PS0.</title>
        <authorList>
            <person name="Qin W."/>
            <person name="Zheng Y."/>
            <person name="Stahl D.A."/>
        </authorList>
    </citation>
    <scope>NUCLEOTIDE SEQUENCE [LARGE SCALE GENOMIC DNA]</scope>
    <source>
        <strain evidence="3 4">PS0</strain>
    </source>
</reference>
<dbReference type="InterPro" id="IPR002104">
    <property type="entry name" value="Integrase_catalytic"/>
</dbReference>
<dbReference type="SUPFAM" id="SSF56349">
    <property type="entry name" value="DNA breaking-rejoining enzymes"/>
    <property type="match status" value="1"/>
</dbReference>
<dbReference type="KEGG" id="nue:C5F50_07710"/>
<organism evidence="3 4">
    <name type="scientific">Nitrosopumilus ureiphilus</name>
    <dbReference type="NCBI Taxonomy" id="1470067"/>
    <lineage>
        <taxon>Archaea</taxon>
        <taxon>Nitrososphaerota</taxon>
        <taxon>Nitrososphaeria</taxon>
        <taxon>Nitrosopumilales</taxon>
        <taxon>Nitrosopumilaceae</taxon>
        <taxon>Nitrosopumilus</taxon>
    </lineage>
</organism>
<dbReference type="GO" id="GO:0015074">
    <property type="term" value="P:DNA integration"/>
    <property type="evidence" value="ECO:0007669"/>
    <property type="project" value="InterPro"/>
</dbReference>
<dbReference type="AlphaFoldDB" id="A0A7D5M8B7"/>
<dbReference type="GO" id="GO:0006310">
    <property type="term" value="P:DNA recombination"/>
    <property type="evidence" value="ECO:0007669"/>
    <property type="project" value="UniProtKB-KW"/>
</dbReference>
<dbReference type="InterPro" id="IPR013762">
    <property type="entry name" value="Integrase-like_cat_sf"/>
</dbReference>
<evidence type="ECO:0000256" key="1">
    <source>
        <dbReference type="ARBA" id="ARBA00023172"/>
    </source>
</evidence>
<dbReference type="Proteomes" id="UP000509478">
    <property type="component" value="Chromosome"/>
</dbReference>
<dbReference type="InterPro" id="IPR011010">
    <property type="entry name" value="DNA_brk_join_enz"/>
</dbReference>
<evidence type="ECO:0000259" key="2">
    <source>
        <dbReference type="Pfam" id="PF00589"/>
    </source>
</evidence>
<proteinExistence type="predicted"/>
<evidence type="ECO:0000313" key="4">
    <source>
        <dbReference type="Proteomes" id="UP000509478"/>
    </source>
</evidence>